<comment type="caution">
    <text evidence="1">The sequence shown here is derived from an EMBL/GenBank/DDBJ whole genome shotgun (WGS) entry which is preliminary data.</text>
</comment>
<accession>A0ACC2XHW7</accession>
<sequence length="302" mass="32927">MFSRIIKTTPRFTSAVARTSPSVVSAAGRRYVHQEKATPPSERPSAKTDPYPLPLSQPGLSADDPSAAPAPSASTEQAPGGGRGQTSLDQLDEELSLPQPLDRTGETVEAMRARLVYQTRKRGTLETDLILSTFAKEWLPGMSEEEMKAFDKATSPEDSSRGQRPNIMSFEDGDLALFRERSSRSRVKRAKRASLFCAASHESERTLVDANGRACDQAERVSVSVRVCRPSANGAEPARSGLPRSQAEHENLPERREESQLCAASFDFGGPSSQTAVERPSGGPFTNRASETLNTWFSRRTV</sequence>
<proteinExistence type="predicted"/>
<protein>
    <submittedName>
        <fullName evidence="1">Uncharacterized protein</fullName>
    </submittedName>
</protein>
<dbReference type="Proteomes" id="UP001234202">
    <property type="component" value="Unassembled WGS sequence"/>
</dbReference>
<dbReference type="EMBL" id="JASBWV010000013">
    <property type="protein sequence ID" value="KAJ9122862.1"/>
    <property type="molecule type" value="Genomic_DNA"/>
</dbReference>
<name>A0ACC2XHW7_9TREE</name>
<evidence type="ECO:0000313" key="2">
    <source>
        <dbReference type="Proteomes" id="UP001234202"/>
    </source>
</evidence>
<gene>
    <name evidence="1" type="ORF">QFC24_003900</name>
</gene>
<reference evidence="1" key="1">
    <citation type="submission" date="2023-04" db="EMBL/GenBank/DDBJ databases">
        <title>Draft Genome sequencing of Naganishia species isolated from polar environments using Oxford Nanopore Technology.</title>
        <authorList>
            <person name="Leo P."/>
            <person name="Venkateswaran K."/>
        </authorList>
    </citation>
    <scope>NUCLEOTIDE SEQUENCE</scope>
    <source>
        <strain evidence="1">DBVPG 5303</strain>
    </source>
</reference>
<evidence type="ECO:0000313" key="1">
    <source>
        <dbReference type="EMBL" id="KAJ9122862.1"/>
    </source>
</evidence>
<keyword evidence="2" id="KW-1185">Reference proteome</keyword>
<organism evidence="1 2">
    <name type="scientific">Naganishia onofrii</name>
    <dbReference type="NCBI Taxonomy" id="1851511"/>
    <lineage>
        <taxon>Eukaryota</taxon>
        <taxon>Fungi</taxon>
        <taxon>Dikarya</taxon>
        <taxon>Basidiomycota</taxon>
        <taxon>Agaricomycotina</taxon>
        <taxon>Tremellomycetes</taxon>
        <taxon>Filobasidiales</taxon>
        <taxon>Filobasidiaceae</taxon>
        <taxon>Naganishia</taxon>
    </lineage>
</organism>